<keyword evidence="2" id="KW-0614">Plasmid</keyword>
<feature type="compositionally biased region" description="Polar residues" evidence="1">
    <location>
        <begin position="1"/>
        <end position="16"/>
    </location>
</feature>
<evidence type="ECO:0000313" key="2">
    <source>
        <dbReference type="EMBL" id="AKK24778.1"/>
    </source>
</evidence>
<accession>A0A0G3IDT3</accession>
<name>A0A0G3IDT3_9BURK</name>
<protein>
    <submittedName>
        <fullName evidence="2">Uncharacterized protein</fullName>
    </submittedName>
</protein>
<organism evidence="2 3">
    <name type="scientific">Pandoraea oxalativorans</name>
    <dbReference type="NCBI Taxonomy" id="573737"/>
    <lineage>
        <taxon>Bacteria</taxon>
        <taxon>Pseudomonadati</taxon>
        <taxon>Pseudomonadota</taxon>
        <taxon>Betaproteobacteria</taxon>
        <taxon>Burkholderiales</taxon>
        <taxon>Burkholderiaceae</taxon>
        <taxon>Pandoraea</taxon>
    </lineage>
</organism>
<evidence type="ECO:0000313" key="3">
    <source>
        <dbReference type="Proteomes" id="UP000035050"/>
    </source>
</evidence>
<dbReference type="AlphaFoldDB" id="A0A0G3IDT3"/>
<evidence type="ECO:0000256" key="1">
    <source>
        <dbReference type="SAM" id="MobiDB-lite"/>
    </source>
</evidence>
<reference evidence="2" key="1">
    <citation type="submission" date="2016-06" db="EMBL/GenBank/DDBJ databases">
        <title>Pandoraea oxalativorans DSM 23570 Genome Sequencing.</title>
        <authorList>
            <person name="Ee R."/>
            <person name="Lim Y.-L."/>
            <person name="Yong D."/>
            <person name="Yin W.-F."/>
            <person name="Chan K.-G."/>
        </authorList>
    </citation>
    <scope>NUCLEOTIDE SEQUENCE</scope>
    <source>
        <strain evidence="2">DSM 23570</strain>
        <plasmid evidence="2">pPO70-1</plasmid>
    </source>
</reference>
<dbReference type="KEGG" id="pox:MB84_28700"/>
<proteinExistence type="predicted"/>
<sequence>MDNEVSTARTTLTTGLRQDAKARVRRFEPTGRARTALAEQPVRGVANEAPRIKADFPDRRPRRAGKMCRTHLFVGLIHRAGDTERFG</sequence>
<dbReference type="Proteomes" id="UP000035050">
    <property type="component" value="Plasmid pPO70-1"/>
</dbReference>
<gene>
    <name evidence="2" type="ORF">MB84_28700</name>
</gene>
<dbReference type="PATRIC" id="fig|573737.6.peg.5683"/>
<keyword evidence="3" id="KW-1185">Reference proteome</keyword>
<feature type="region of interest" description="Disordered" evidence="1">
    <location>
        <begin position="1"/>
        <end position="20"/>
    </location>
</feature>
<dbReference type="EMBL" id="CP011518">
    <property type="protein sequence ID" value="AKK24778.1"/>
    <property type="molecule type" value="Genomic_DNA"/>
</dbReference>
<geneLocation type="plasmid" evidence="2 3">
    <name>pPO70-1</name>
</geneLocation>